<protein>
    <recommendedName>
        <fullName evidence="2">alanine--tRNA ligase</fullName>
        <ecNumber evidence="2">6.1.1.7</ecNumber>
    </recommendedName>
</protein>
<gene>
    <name evidence="11" type="ORF">TELCIR_19865</name>
</gene>
<sequence>MLGSYTMFRIGRFKELSRRVKVTRRCMSTNDIRRNFIRFFENHDHIHVPSSSLIPPDEDGSLLFTNAGMNQSFVYIQDRLEYNKFKSLFLGNLDNRWASLERAVSYQKCLRAGGKHNDLENVGRDLHHQTFFEMLGNWSFNNAYSK</sequence>
<dbReference type="Gene3D" id="3.30.930.10">
    <property type="entry name" value="Bira Bifunctional Protein, Domain 2"/>
    <property type="match status" value="1"/>
</dbReference>
<dbReference type="InterPro" id="IPR050058">
    <property type="entry name" value="Ala-tRNA_ligase"/>
</dbReference>
<evidence type="ECO:0000256" key="2">
    <source>
        <dbReference type="ARBA" id="ARBA00013168"/>
    </source>
</evidence>
<dbReference type="GO" id="GO:0006419">
    <property type="term" value="P:alanyl-tRNA aminoacylation"/>
    <property type="evidence" value="ECO:0007669"/>
    <property type="project" value="InterPro"/>
</dbReference>
<proteinExistence type="inferred from homology"/>
<dbReference type="PROSITE" id="PS50860">
    <property type="entry name" value="AA_TRNA_LIGASE_II_ALA"/>
    <property type="match status" value="1"/>
</dbReference>
<evidence type="ECO:0000313" key="11">
    <source>
        <dbReference type="EMBL" id="PIO58695.1"/>
    </source>
</evidence>
<dbReference type="Proteomes" id="UP000230423">
    <property type="component" value="Unassembled WGS sequence"/>
</dbReference>
<dbReference type="Pfam" id="PF01411">
    <property type="entry name" value="tRNA-synt_2c"/>
    <property type="match status" value="1"/>
</dbReference>
<evidence type="ECO:0000313" key="12">
    <source>
        <dbReference type="Proteomes" id="UP000230423"/>
    </source>
</evidence>
<evidence type="ECO:0000256" key="4">
    <source>
        <dbReference type="ARBA" id="ARBA00022598"/>
    </source>
</evidence>
<dbReference type="GO" id="GO:0002161">
    <property type="term" value="F:aminoacyl-tRNA deacylase activity"/>
    <property type="evidence" value="ECO:0007669"/>
    <property type="project" value="TreeGrafter"/>
</dbReference>
<keyword evidence="4" id="KW-0436">Ligase</keyword>
<dbReference type="GO" id="GO:0004813">
    <property type="term" value="F:alanine-tRNA ligase activity"/>
    <property type="evidence" value="ECO:0007669"/>
    <property type="project" value="UniProtKB-EC"/>
</dbReference>
<reference evidence="11 12" key="1">
    <citation type="submission" date="2015-09" db="EMBL/GenBank/DDBJ databases">
        <title>Draft genome of the parasitic nematode Teladorsagia circumcincta isolate WARC Sus (inbred).</title>
        <authorList>
            <person name="Mitreva M."/>
        </authorList>
    </citation>
    <scope>NUCLEOTIDE SEQUENCE [LARGE SCALE GENOMIC DNA]</scope>
    <source>
        <strain evidence="11 12">S</strain>
    </source>
</reference>
<dbReference type="OrthoDB" id="2423964at2759"/>
<dbReference type="EMBL" id="KZ360245">
    <property type="protein sequence ID" value="PIO58695.1"/>
    <property type="molecule type" value="Genomic_DNA"/>
</dbReference>
<feature type="non-terminal residue" evidence="11">
    <location>
        <position position="146"/>
    </location>
</feature>
<keyword evidence="6" id="KW-0067">ATP-binding</keyword>
<evidence type="ECO:0000259" key="10">
    <source>
        <dbReference type="PROSITE" id="PS50860"/>
    </source>
</evidence>
<keyword evidence="7" id="KW-0694">RNA-binding</keyword>
<organism evidence="11 12">
    <name type="scientific">Teladorsagia circumcincta</name>
    <name type="common">Brown stomach worm</name>
    <name type="synonym">Ostertagia circumcincta</name>
    <dbReference type="NCBI Taxonomy" id="45464"/>
    <lineage>
        <taxon>Eukaryota</taxon>
        <taxon>Metazoa</taxon>
        <taxon>Ecdysozoa</taxon>
        <taxon>Nematoda</taxon>
        <taxon>Chromadorea</taxon>
        <taxon>Rhabditida</taxon>
        <taxon>Rhabditina</taxon>
        <taxon>Rhabditomorpha</taxon>
        <taxon>Strongyloidea</taxon>
        <taxon>Trichostrongylidae</taxon>
        <taxon>Teladorsagia</taxon>
    </lineage>
</organism>
<dbReference type="SUPFAM" id="SSF55681">
    <property type="entry name" value="Class II aaRS and biotin synthetases"/>
    <property type="match status" value="1"/>
</dbReference>
<dbReference type="InterPro" id="IPR018165">
    <property type="entry name" value="Ala-tRNA-synth_IIc_core"/>
</dbReference>
<name>A0A2G9TL83_TELCI</name>
<evidence type="ECO:0000256" key="5">
    <source>
        <dbReference type="ARBA" id="ARBA00022741"/>
    </source>
</evidence>
<evidence type="ECO:0000256" key="7">
    <source>
        <dbReference type="ARBA" id="ARBA00022884"/>
    </source>
</evidence>
<dbReference type="InterPro" id="IPR045864">
    <property type="entry name" value="aa-tRNA-synth_II/BPL/LPL"/>
</dbReference>
<dbReference type="GO" id="GO:0000049">
    <property type="term" value="F:tRNA binding"/>
    <property type="evidence" value="ECO:0007669"/>
    <property type="project" value="UniProtKB-KW"/>
</dbReference>
<keyword evidence="12" id="KW-1185">Reference proteome</keyword>
<comment type="similarity">
    <text evidence="1">Belongs to the class-II aminoacyl-tRNA synthetase family.</text>
</comment>
<evidence type="ECO:0000256" key="6">
    <source>
        <dbReference type="ARBA" id="ARBA00022840"/>
    </source>
</evidence>
<evidence type="ECO:0000256" key="3">
    <source>
        <dbReference type="ARBA" id="ARBA00022555"/>
    </source>
</evidence>
<dbReference type="AlphaFoldDB" id="A0A2G9TL83"/>
<keyword evidence="3" id="KW-0820">tRNA-binding</keyword>
<dbReference type="EC" id="6.1.1.7" evidence="2"/>
<dbReference type="GO" id="GO:0005524">
    <property type="term" value="F:ATP binding"/>
    <property type="evidence" value="ECO:0007669"/>
    <property type="project" value="UniProtKB-KW"/>
</dbReference>
<dbReference type="GO" id="GO:0005739">
    <property type="term" value="C:mitochondrion"/>
    <property type="evidence" value="ECO:0007669"/>
    <property type="project" value="TreeGrafter"/>
</dbReference>
<evidence type="ECO:0000256" key="1">
    <source>
        <dbReference type="ARBA" id="ARBA00008226"/>
    </source>
</evidence>
<keyword evidence="5" id="KW-0547">Nucleotide-binding</keyword>
<feature type="domain" description="Alanyl-transfer RNA synthetases family profile" evidence="10">
    <location>
        <begin position="27"/>
        <end position="146"/>
    </location>
</feature>
<accession>A0A2G9TL83</accession>
<dbReference type="PANTHER" id="PTHR11777">
    <property type="entry name" value="ALANYL-TRNA SYNTHETASE"/>
    <property type="match status" value="1"/>
</dbReference>
<dbReference type="PANTHER" id="PTHR11777:SF9">
    <property type="entry name" value="ALANINE--TRNA LIGASE, CYTOPLASMIC"/>
    <property type="match status" value="1"/>
</dbReference>
<keyword evidence="9" id="KW-0030">Aminoacyl-tRNA synthetase</keyword>
<keyword evidence="8" id="KW-0648">Protein biosynthesis</keyword>
<evidence type="ECO:0000256" key="9">
    <source>
        <dbReference type="ARBA" id="ARBA00023146"/>
    </source>
</evidence>
<dbReference type="InterPro" id="IPR018164">
    <property type="entry name" value="Ala-tRNA-synth_IIc_N"/>
</dbReference>
<evidence type="ECO:0000256" key="8">
    <source>
        <dbReference type="ARBA" id="ARBA00022917"/>
    </source>
</evidence>